<dbReference type="AlphaFoldDB" id="A0AA39ZY83"/>
<dbReference type="PANTHER" id="PTHR23507:SF1">
    <property type="entry name" value="FI18259P1-RELATED"/>
    <property type="match status" value="1"/>
</dbReference>
<gene>
    <name evidence="7" type="ORF">B0T21DRAFT_387780</name>
</gene>
<protein>
    <submittedName>
        <fullName evidence="7">Major facilitator superfamily domain-containing protein</fullName>
    </submittedName>
</protein>
<dbReference type="GO" id="GO:0016020">
    <property type="term" value="C:membrane"/>
    <property type="evidence" value="ECO:0007669"/>
    <property type="project" value="UniProtKB-SubCell"/>
</dbReference>
<evidence type="ECO:0000256" key="2">
    <source>
        <dbReference type="ARBA" id="ARBA00022692"/>
    </source>
</evidence>
<organism evidence="7 8">
    <name type="scientific">Apiosordaria backusii</name>
    <dbReference type="NCBI Taxonomy" id="314023"/>
    <lineage>
        <taxon>Eukaryota</taxon>
        <taxon>Fungi</taxon>
        <taxon>Dikarya</taxon>
        <taxon>Ascomycota</taxon>
        <taxon>Pezizomycotina</taxon>
        <taxon>Sordariomycetes</taxon>
        <taxon>Sordariomycetidae</taxon>
        <taxon>Sordariales</taxon>
        <taxon>Lasiosphaeriaceae</taxon>
        <taxon>Apiosordaria</taxon>
    </lineage>
</organism>
<name>A0AA39ZY83_9PEZI</name>
<dbReference type="Proteomes" id="UP001172159">
    <property type="component" value="Unassembled WGS sequence"/>
</dbReference>
<accession>A0AA39ZY83</accession>
<feature type="transmembrane region" description="Helical" evidence="6">
    <location>
        <begin position="344"/>
        <end position="363"/>
    </location>
</feature>
<dbReference type="PANTHER" id="PTHR23507">
    <property type="entry name" value="ZGC:174356"/>
    <property type="match status" value="1"/>
</dbReference>
<keyword evidence="3 6" id="KW-1133">Transmembrane helix</keyword>
<keyword evidence="8" id="KW-1185">Reference proteome</keyword>
<dbReference type="InterPro" id="IPR011701">
    <property type="entry name" value="MFS"/>
</dbReference>
<feature type="transmembrane region" description="Helical" evidence="6">
    <location>
        <begin position="474"/>
        <end position="497"/>
    </location>
</feature>
<feature type="region of interest" description="Disordered" evidence="5">
    <location>
        <begin position="503"/>
        <end position="529"/>
    </location>
</feature>
<dbReference type="SUPFAM" id="SSF103473">
    <property type="entry name" value="MFS general substrate transporter"/>
    <property type="match status" value="1"/>
</dbReference>
<comment type="caution">
    <text evidence="7">The sequence shown here is derived from an EMBL/GenBank/DDBJ whole genome shotgun (WGS) entry which is preliminary data.</text>
</comment>
<comment type="subcellular location">
    <subcellularLocation>
        <location evidence="1">Membrane</location>
        <topology evidence="1">Multi-pass membrane protein</topology>
    </subcellularLocation>
</comment>
<keyword evidence="4 6" id="KW-0472">Membrane</keyword>
<reference evidence="7" key="1">
    <citation type="submission" date="2023-06" db="EMBL/GenBank/DDBJ databases">
        <title>Genome-scale phylogeny and comparative genomics of the fungal order Sordariales.</title>
        <authorList>
            <consortium name="Lawrence Berkeley National Laboratory"/>
            <person name="Hensen N."/>
            <person name="Bonometti L."/>
            <person name="Westerberg I."/>
            <person name="Brannstrom I.O."/>
            <person name="Guillou S."/>
            <person name="Cros-Aarteil S."/>
            <person name="Calhoun S."/>
            <person name="Haridas S."/>
            <person name="Kuo A."/>
            <person name="Mondo S."/>
            <person name="Pangilinan J."/>
            <person name="Riley R."/>
            <person name="Labutti K."/>
            <person name="Andreopoulos B."/>
            <person name="Lipzen A."/>
            <person name="Chen C."/>
            <person name="Yanf M."/>
            <person name="Daum C."/>
            <person name="Ng V."/>
            <person name="Clum A."/>
            <person name="Steindorff A."/>
            <person name="Ohm R."/>
            <person name="Martin F."/>
            <person name="Silar P."/>
            <person name="Natvig D."/>
            <person name="Lalanne C."/>
            <person name="Gautier V."/>
            <person name="Ament-Velasquez S.L."/>
            <person name="Kruys A."/>
            <person name="Hutchinson M.I."/>
            <person name="Powell A.J."/>
            <person name="Barry K."/>
            <person name="Miller A.N."/>
            <person name="Grigoriev I.V."/>
            <person name="Debuchy R."/>
            <person name="Gladieux P."/>
            <person name="Thoren M.H."/>
            <person name="Johannesson H."/>
        </authorList>
    </citation>
    <scope>NUCLEOTIDE SEQUENCE</scope>
    <source>
        <strain evidence="7">CBS 540.89</strain>
    </source>
</reference>
<evidence type="ECO:0000313" key="7">
    <source>
        <dbReference type="EMBL" id="KAK0705833.1"/>
    </source>
</evidence>
<feature type="transmembrane region" description="Helical" evidence="6">
    <location>
        <begin position="305"/>
        <end position="324"/>
    </location>
</feature>
<dbReference type="Pfam" id="PF07690">
    <property type="entry name" value="MFS_1"/>
    <property type="match status" value="1"/>
</dbReference>
<sequence>MTTINNNLEYIEAEPLLAPDEHEQETDAIHGQHKHPRSTHHLSRWFNIRTHFQVKNPSSIILLLSLLTFAIVTSGMMYMIPMFRLIEDAFCHLYYDKDPSEPIEEHMCKVDGVQKELAYLGGISAMVNSLVGVVATLPYGVLADRIGRKPTFALAYVGIVIGFGWGPSLLFFGVTPNMYLVVMGCLFFLIGGGVPVAMNSLNAMASDVSTETTGFLYLSFGAVSGTLVGPFLAGILMQTIGPWCPIGLVFALTPLIFGALLFLPETLPIKLKEAAQQGQQPLSKKLRAATKEFGVSLSLLRNRQLLSSLVLFIIQPAIFVAYSATLAQHVSKYFGWTLAETSYLLTPPLGVLHLIVLVVLPRVGKLVTDPSGRYGLSIFSKDLLLTKVSLVLMVTGALLQGFSKGIVLFLIGLTIGTLGSGSTPLGRAISTAYVDPQHTSRLYAVMSMLETGGALIGGPVLAWCFNIGMRNSGFWIGLPWFYVAGLVSVSLGALMFVSKPKLSAEGPSESDEQEQTENLHYQLAGEAEV</sequence>
<keyword evidence="2 6" id="KW-0812">Transmembrane</keyword>
<evidence type="ECO:0000256" key="5">
    <source>
        <dbReference type="SAM" id="MobiDB-lite"/>
    </source>
</evidence>
<evidence type="ECO:0000256" key="4">
    <source>
        <dbReference type="ARBA" id="ARBA00023136"/>
    </source>
</evidence>
<dbReference type="InterPro" id="IPR036259">
    <property type="entry name" value="MFS_trans_sf"/>
</dbReference>
<feature type="transmembrane region" description="Helical" evidence="6">
    <location>
        <begin position="178"/>
        <end position="203"/>
    </location>
</feature>
<dbReference type="EMBL" id="JAUKTV010000020">
    <property type="protein sequence ID" value="KAK0705833.1"/>
    <property type="molecule type" value="Genomic_DNA"/>
</dbReference>
<evidence type="ECO:0000256" key="1">
    <source>
        <dbReference type="ARBA" id="ARBA00004141"/>
    </source>
</evidence>
<feature type="transmembrane region" description="Helical" evidence="6">
    <location>
        <begin position="215"/>
        <end position="237"/>
    </location>
</feature>
<feature type="transmembrane region" description="Helical" evidence="6">
    <location>
        <begin position="59"/>
        <end position="80"/>
    </location>
</feature>
<evidence type="ECO:0000256" key="3">
    <source>
        <dbReference type="ARBA" id="ARBA00022989"/>
    </source>
</evidence>
<feature type="transmembrane region" description="Helical" evidence="6">
    <location>
        <begin position="153"/>
        <end position="172"/>
    </location>
</feature>
<proteinExistence type="predicted"/>
<feature type="transmembrane region" description="Helical" evidence="6">
    <location>
        <begin position="117"/>
        <end position="141"/>
    </location>
</feature>
<feature type="transmembrane region" description="Helical" evidence="6">
    <location>
        <begin position="442"/>
        <end position="468"/>
    </location>
</feature>
<evidence type="ECO:0000313" key="8">
    <source>
        <dbReference type="Proteomes" id="UP001172159"/>
    </source>
</evidence>
<dbReference type="GO" id="GO:0022857">
    <property type="term" value="F:transmembrane transporter activity"/>
    <property type="evidence" value="ECO:0007669"/>
    <property type="project" value="InterPro"/>
</dbReference>
<feature type="transmembrane region" description="Helical" evidence="6">
    <location>
        <begin position="408"/>
        <end position="430"/>
    </location>
</feature>
<feature type="transmembrane region" description="Helical" evidence="6">
    <location>
        <begin position="243"/>
        <end position="263"/>
    </location>
</feature>
<dbReference type="Gene3D" id="1.20.1250.20">
    <property type="entry name" value="MFS general substrate transporter like domains"/>
    <property type="match status" value="1"/>
</dbReference>
<evidence type="ECO:0000256" key="6">
    <source>
        <dbReference type="SAM" id="Phobius"/>
    </source>
</evidence>